<organism evidence="2 3">
    <name type="scientific">Candolleomyces aberdarensis</name>
    <dbReference type="NCBI Taxonomy" id="2316362"/>
    <lineage>
        <taxon>Eukaryota</taxon>
        <taxon>Fungi</taxon>
        <taxon>Dikarya</taxon>
        <taxon>Basidiomycota</taxon>
        <taxon>Agaricomycotina</taxon>
        <taxon>Agaricomycetes</taxon>
        <taxon>Agaricomycetidae</taxon>
        <taxon>Agaricales</taxon>
        <taxon>Agaricineae</taxon>
        <taxon>Psathyrellaceae</taxon>
        <taxon>Candolleomyces</taxon>
    </lineage>
</organism>
<evidence type="ECO:0000313" key="2">
    <source>
        <dbReference type="EMBL" id="RXW17546.1"/>
    </source>
</evidence>
<dbReference type="EMBL" id="SDEE01000332">
    <property type="protein sequence ID" value="RXW17546.1"/>
    <property type="molecule type" value="Genomic_DNA"/>
</dbReference>
<gene>
    <name evidence="2" type="ORF">EST38_g8306</name>
</gene>
<dbReference type="OrthoDB" id="3248197at2759"/>
<proteinExistence type="predicted"/>
<dbReference type="AlphaFoldDB" id="A0A4Q2DF55"/>
<protein>
    <submittedName>
        <fullName evidence="2">Uncharacterized protein</fullName>
    </submittedName>
</protein>
<reference evidence="2 3" key="1">
    <citation type="submission" date="2019-01" db="EMBL/GenBank/DDBJ databases">
        <title>Draft genome sequence of Psathyrella aberdarensis IHI B618.</title>
        <authorList>
            <person name="Buettner E."/>
            <person name="Kellner H."/>
        </authorList>
    </citation>
    <scope>NUCLEOTIDE SEQUENCE [LARGE SCALE GENOMIC DNA]</scope>
    <source>
        <strain evidence="2 3">IHI B618</strain>
    </source>
</reference>
<comment type="caution">
    <text evidence="2">The sequence shown here is derived from an EMBL/GenBank/DDBJ whole genome shotgun (WGS) entry which is preliminary data.</text>
</comment>
<feature type="coiled-coil region" evidence="1">
    <location>
        <begin position="34"/>
        <end position="68"/>
    </location>
</feature>
<keyword evidence="3" id="KW-1185">Reference proteome</keyword>
<name>A0A4Q2DF55_9AGAR</name>
<sequence length="155" mass="17657">MDSPFTHHFNTNYVPSDNEIPAIRDAIYKGKEVLNDIDQKTHEIERRMEELRQELQALAECREAQKREVDELMALLSPIKRIDDDILTSIFLSVLDVVNRDHLNISKKHPAVVISHVCQRCANQLSPPNSSGVICTFGFLPILTIRVLRISGGQR</sequence>
<evidence type="ECO:0000313" key="3">
    <source>
        <dbReference type="Proteomes" id="UP000290288"/>
    </source>
</evidence>
<accession>A0A4Q2DF55</accession>
<evidence type="ECO:0000256" key="1">
    <source>
        <dbReference type="SAM" id="Coils"/>
    </source>
</evidence>
<dbReference type="Proteomes" id="UP000290288">
    <property type="component" value="Unassembled WGS sequence"/>
</dbReference>
<keyword evidence="1" id="KW-0175">Coiled coil</keyword>